<dbReference type="Pfam" id="PF03747">
    <property type="entry name" value="ADP_ribosyl_GH"/>
    <property type="match status" value="1"/>
</dbReference>
<dbReference type="SUPFAM" id="SSF101478">
    <property type="entry name" value="ADP-ribosylglycohydrolase"/>
    <property type="match status" value="1"/>
</dbReference>
<feature type="binding site" evidence="3">
    <location>
        <position position="52"/>
    </location>
    <ligand>
        <name>Mg(2+)</name>
        <dbReference type="ChEBI" id="CHEBI:18420"/>
        <label>1</label>
    </ligand>
</feature>
<sequence>MRSTIVNGIMGLCVADALGVPVEFIDRESLQRNPVVDMRSYGTYNQPAGTWSDDTSMTLCLLDSLSNGLDYEDIMINFHKWLNEGAYTPHGEVFDIGISTKKALERFSKGIPPLECGGMTENDNGNGSLMRILPIVFYLQFNYRSEEMAKAEVFHLIHDISTLTHAHKRSQIACAIYVSIASNLVYGMSKEVAVSNSIHTAFDYYKNDLEFTNELNHFKRIKSRCFEQLPESQIKSSGYVVDTLEAAIWCLLSTNSYKDCVLKAVNLGEDTDTVAAVVGGLAGIFYGLDSIPKQWLTTLVKREYIEGLCDKLKVSFVE</sequence>
<evidence type="ECO:0000313" key="5">
    <source>
        <dbReference type="Proteomes" id="UP000799092"/>
    </source>
</evidence>
<feature type="binding site" evidence="3">
    <location>
        <position position="54"/>
    </location>
    <ligand>
        <name>Mg(2+)</name>
        <dbReference type="ChEBI" id="CHEBI:18420"/>
        <label>1</label>
    </ligand>
</feature>
<dbReference type="OrthoDB" id="9798107at2"/>
<dbReference type="InterPro" id="IPR036705">
    <property type="entry name" value="Ribosyl_crysJ1_sf"/>
</dbReference>
<comment type="caution">
    <text evidence="4">The sequence shown here is derived from an EMBL/GenBank/DDBJ whole genome shotgun (WGS) entry which is preliminary data.</text>
</comment>
<evidence type="ECO:0000256" key="1">
    <source>
        <dbReference type="ARBA" id="ARBA00010702"/>
    </source>
</evidence>
<feature type="binding site" evidence="3">
    <location>
        <position position="273"/>
    </location>
    <ligand>
        <name>Mg(2+)</name>
        <dbReference type="ChEBI" id="CHEBI:18420"/>
        <label>1</label>
    </ligand>
</feature>
<gene>
    <name evidence="4" type="ORF">GH741_01470</name>
</gene>
<dbReference type="GO" id="GO:0046872">
    <property type="term" value="F:metal ion binding"/>
    <property type="evidence" value="ECO:0007669"/>
    <property type="project" value="UniProtKB-KW"/>
</dbReference>
<dbReference type="InterPro" id="IPR050792">
    <property type="entry name" value="ADP-ribosylglycohydrolase"/>
</dbReference>
<dbReference type="PANTHER" id="PTHR16222">
    <property type="entry name" value="ADP-RIBOSYLGLYCOHYDROLASE"/>
    <property type="match status" value="1"/>
</dbReference>
<evidence type="ECO:0000256" key="3">
    <source>
        <dbReference type="PIRSR" id="PIRSR605502-1"/>
    </source>
</evidence>
<dbReference type="RefSeq" id="WP_153735013.1">
    <property type="nucleotide sequence ID" value="NZ_WJNG01000002.1"/>
</dbReference>
<dbReference type="InterPro" id="IPR005502">
    <property type="entry name" value="Ribosyl_crysJ1"/>
</dbReference>
<keyword evidence="5" id="KW-1185">Reference proteome</keyword>
<dbReference type="PANTHER" id="PTHR16222:SF24">
    <property type="entry name" value="ADP-RIBOSYLHYDROLASE ARH3"/>
    <property type="match status" value="1"/>
</dbReference>
<dbReference type="GO" id="GO:0016787">
    <property type="term" value="F:hydrolase activity"/>
    <property type="evidence" value="ECO:0007669"/>
    <property type="project" value="UniProtKB-KW"/>
</dbReference>
<comment type="similarity">
    <text evidence="1">Belongs to the ADP-ribosylglycohydrolase family.</text>
</comment>
<organism evidence="4 5">
    <name type="scientific">Aquibacillus halophilus</name>
    <dbReference type="NCBI Taxonomy" id="930132"/>
    <lineage>
        <taxon>Bacteria</taxon>
        <taxon>Bacillati</taxon>
        <taxon>Bacillota</taxon>
        <taxon>Bacilli</taxon>
        <taxon>Bacillales</taxon>
        <taxon>Bacillaceae</taxon>
        <taxon>Aquibacillus</taxon>
    </lineage>
</organism>
<feature type="binding site" evidence="3">
    <location>
        <position position="53"/>
    </location>
    <ligand>
        <name>Mg(2+)</name>
        <dbReference type="ChEBI" id="CHEBI:18420"/>
        <label>1</label>
    </ligand>
</feature>
<evidence type="ECO:0000313" key="4">
    <source>
        <dbReference type="EMBL" id="MRH41341.1"/>
    </source>
</evidence>
<dbReference type="AlphaFoldDB" id="A0A6A8DC39"/>
<name>A0A6A8DC39_9BACI</name>
<keyword evidence="2 4" id="KW-0378">Hydrolase</keyword>
<keyword evidence="3" id="KW-0460">Magnesium</keyword>
<evidence type="ECO:0000256" key="2">
    <source>
        <dbReference type="ARBA" id="ARBA00022801"/>
    </source>
</evidence>
<comment type="cofactor">
    <cofactor evidence="3">
        <name>Mg(2+)</name>
        <dbReference type="ChEBI" id="CHEBI:18420"/>
    </cofactor>
    <text evidence="3">Binds 2 magnesium ions per subunit.</text>
</comment>
<protein>
    <submittedName>
        <fullName evidence="4">ADP-ribosylglycohydrolase</fullName>
    </submittedName>
</protein>
<feature type="binding site" evidence="3">
    <location>
        <position position="270"/>
    </location>
    <ligand>
        <name>Mg(2+)</name>
        <dbReference type="ChEBI" id="CHEBI:18420"/>
        <label>1</label>
    </ligand>
</feature>
<reference evidence="4" key="1">
    <citation type="submission" date="2019-11" db="EMBL/GenBank/DDBJ databases">
        <authorList>
            <person name="Li J."/>
        </authorList>
    </citation>
    <scope>NUCLEOTIDE SEQUENCE</scope>
    <source>
        <strain evidence="4">B6B</strain>
    </source>
</reference>
<keyword evidence="3" id="KW-0479">Metal-binding</keyword>
<dbReference type="EMBL" id="WJNG01000002">
    <property type="protein sequence ID" value="MRH41341.1"/>
    <property type="molecule type" value="Genomic_DNA"/>
</dbReference>
<accession>A0A6A8DC39</accession>
<dbReference type="Gene3D" id="1.10.4080.10">
    <property type="entry name" value="ADP-ribosylation/Crystallin J1"/>
    <property type="match status" value="1"/>
</dbReference>
<feature type="binding site" evidence="3">
    <location>
        <position position="272"/>
    </location>
    <ligand>
        <name>Mg(2+)</name>
        <dbReference type="ChEBI" id="CHEBI:18420"/>
        <label>1</label>
    </ligand>
</feature>
<proteinExistence type="inferred from homology"/>
<dbReference type="Proteomes" id="UP000799092">
    <property type="component" value="Unassembled WGS sequence"/>
</dbReference>